<dbReference type="EC" id="3.6.4.12" evidence="16"/>
<evidence type="ECO:0000256" key="16">
    <source>
        <dbReference type="RuleBase" id="RU363048"/>
    </source>
</evidence>
<evidence type="ECO:0000256" key="1">
    <source>
        <dbReference type="ARBA" id="ARBA00004123"/>
    </source>
</evidence>
<feature type="non-terminal residue" evidence="19">
    <location>
        <position position="697"/>
    </location>
</feature>
<dbReference type="SUPFAM" id="SSF52540">
    <property type="entry name" value="P-loop containing nucleoside triphosphate hydrolases"/>
    <property type="match status" value="1"/>
</dbReference>
<dbReference type="PROSITE" id="PS51471">
    <property type="entry name" value="FE2OG_OXY"/>
    <property type="match status" value="1"/>
</dbReference>
<evidence type="ECO:0000256" key="8">
    <source>
        <dbReference type="ARBA" id="ARBA00022853"/>
    </source>
</evidence>
<dbReference type="InterPro" id="IPR041048">
    <property type="entry name" value="RuvB-like_C"/>
</dbReference>
<dbReference type="Gene3D" id="2.40.50.360">
    <property type="entry name" value="RuvB-like helicase, domain II"/>
    <property type="match status" value="1"/>
</dbReference>
<dbReference type="EMBL" id="JACYCD010000048">
    <property type="protein sequence ID" value="KAF8709243.1"/>
    <property type="molecule type" value="Genomic_DNA"/>
</dbReference>
<evidence type="ECO:0000256" key="7">
    <source>
        <dbReference type="ARBA" id="ARBA00022840"/>
    </source>
</evidence>
<dbReference type="Gene3D" id="1.10.8.60">
    <property type="match status" value="1"/>
</dbReference>
<comment type="function">
    <text evidence="16">DNA helicase participates in several chromatin remodeling complexes, including the SWR1 and the INO80 complexes.</text>
</comment>
<sequence length="697" mass="75738">MSKRRLQTTSTSQTQAKRPKTTQSQVDRLFKQFQPDVEFSTKYKIELEGADVYYKEDFIPSETADQWYEELNTLDTWYRPTLKVYGKDVIQSRLIAAYATDPRLTVKYSGHPVILHTEYPPTLRKIQDQVEEQLGVTFNHVMLNKYEDGSVYIGKHSDTKENKVIASVSLGAVRTFIMSPKSAGRNKGSKSKTVEAKRLDLANGSLVVMQGQTQDNWKHEIPKQPKITEGRISTSTAPTITVPSTSTAGRSSRIAPHSHIKGLGLGPEGNALPASAGFIGQEMAREAIVVELVKSRKFSGRALLLAGAPGTGKTALALAISQELGAKVPFCPMVGSEVYSAEVKKTEVLAEVFRRAIGLRIKETKEVYEGELTELTPTESENPLSGYGKTISNVVIGLKTVKGTKQLRLDPGIYESILKEKIVVGDVVYIEANTGAVKRVGRSDAYASAFDLESDTYVPLPKGEVHKKKQLVQDVTLGDLDAANARPSGGQDVLSVMGQLVKSNRTEITEKLRREVNKVVKGYVDQGVAEVVPGVVFIDEVHMLDIECFTYLNLLLESPMAPTVILATNRGKSLVRGTTDVYSAHGIPSDLLDRCLIVKTDPYTRAQVAQVVALRASVEGLTLGPGTLDRLSEEGEKGSLRYALQLITPASIVASLSGRKEILPTDIGEMNELFLDAKTSAGMMAAAGGGYTGGASS</sequence>
<evidence type="ECO:0000256" key="13">
    <source>
        <dbReference type="ARBA" id="ARBA00023242"/>
    </source>
</evidence>
<evidence type="ECO:0000256" key="6">
    <source>
        <dbReference type="ARBA" id="ARBA00022806"/>
    </source>
</evidence>
<dbReference type="InterPro" id="IPR005123">
    <property type="entry name" value="Oxoglu/Fe-dep_dioxygenase_dom"/>
</dbReference>
<dbReference type="PANTHER" id="PTHR11093">
    <property type="entry name" value="RUVB-RELATED REPTIN AND PONTIN"/>
    <property type="match status" value="1"/>
</dbReference>
<reference evidence="19" key="1">
    <citation type="submission" date="2020-09" db="EMBL/GenBank/DDBJ databases">
        <title>Comparative genome analyses of four rice-infecting Rhizoctonia solani isolates reveal extensive enrichment of homogalacturonan modification genes.</title>
        <authorList>
            <person name="Lee D.-Y."/>
            <person name="Jeon J."/>
            <person name="Kim K.-T."/>
            <person name="Cheong K."/>
            <person name="Song H."/>
            <person name="Choi G."/>
            <person name="Ko J."/>
            <person name="Opiyo S.O."/>
            <person name="Zuo S."/>
            <person name="Madhav S."/>
            <person name="Lee Y.-H."/>
            <person name="Wang G.-L."/>
        </authorList>
    </citation>
    <scope>NUCLEOTIDE SEQUENCE</scope>
    <source>
        <strain evidence="19">AG1-IA WGL</strain>
    </source>
</reference>
<dbReference type="Pfam" id="PF17856">
    <property type="entry name" value="TIP49_C"/>
    <property type="match status" value="1"/>
</dbReference>
<keyword evidence="8 16" id="KW-0156">Chromatin regulator</keyword>
<keyword evidence="9 16" id="KW-0805">Transcription regulation</keyword>
<dbReference type="InterPro" id="IPR027238">
    <property type="entry name" value="RuvB-like"/>
</dbReference>
<dbReference type="Proteomes" id="UP000602905">
    <property type="component" value="Unassembled WGS sequence"/>
</dbReference>
<evidence type="ECO:0000256" key="15">
    <source>
        <dbReference type="ARBA" id="ARBA00047995"/>
    </source>
</evidence>
<dbReference type="GO" id="GO:0006281">
    <property type="term" value="P:DNA repair"/>
    <property type="evidence" value="ECO:0007669"/>
    <property type="project" value="UniProtKB-KW"/>
</dbReference>
<evidence type="ECO:0000313" key="20">
    <source>
        <dbReference type="Proteomes" id="UP000602905"/>
    </source>
</evidence>
<dbReference type="InterPro" id="IPR027417">
    <property type="entry name" value="P-loop_NTPase"/>
</dbReference>
<evidence type="ECO:0000256" key="12">
    <source>
        <dbReference type="ARBA" id="ARBA00023204"/>
    </source>
</evidence>
<evidence type="ECO:0000256" key="2">
    <source>
        <dbReference type="ARBA" id="ARBA00007519"/>
    </source>
</evidence>
<dbReference type="Gene3D" id="2.60.120.590">
    <property type="entry name" value="Alpha-ketoglutarate-dependent dioxygenase AlkB-like"/>
    <property type="match status" value="1"/>
</dbReference>
<dbReference type="GO" id="GO:0005634">
    <property type="term" value="C:nucleus"/>
    <property type="evidence" value="ECO:0007669"/>
    <property type="project" value="UniProtKB-SubCell"/>
</dbReference>
<accession>A0A8H7HUI4</accession>
<dbReference type="InterPro" id="IPR042487">
    <property type="entry name" value="RuvBL1/2_DNA/RNA_bd_dom"/>
</dbReference>
<keyword evidence="11 16" id="KW-0804">Transcription</keyword>
<feature type="domain" description="Fe2OG dioxygenase" evidence="18">
    <location>
        <begin position="137"/>
        <end position="243"/>
    </location>
</feature>
<dbReference type="Pfam" id="PF13532">
    <property type="entry name" value="2OG-FeII_Oxy_2"/>
    <property type="match status" value="1"/>
</dbReference>
<comment type="function">
    <text evidence="14">DNA helicase which participates in several chromatin remodeling complexes, including the SWR1 and the INO80 complexes. The SWR1 complex mediates the ATP-dependent exchange of histone H2A for the H2A variant HZT1 leading to transcriptional regulation of selected genes by chromatin remodeling. The INO80 complex remodels chromatin by shifting nucleosomes and is involved in DNA repair. Also involved in pre-rRNA processing.</text>
</comment>
<keyword evidence="4 16" id="KW-0227">DNA damage</keyword>
<evidence type="ECO:0000256" key="11">
    <source>
        <dbReference type="ARBA" id="ARBA00023163"/>
    </source>
</evidence>
<evidence type="ECO:0000256" key="5">
    <source>
        <dbReference type="ARBA" id="ARBA00022801"/>
    </source>
</evidence>
<evidence type="ECO:0000256" key="9">
    <source>
        <dbReference type="ARBA" id="ARBA00023015"/>
    </source>
</evidence>
<dbReference type="SMART" id="SM00382">
    <property type="entry name" value="AAA"/>
    <property type="match status" value="1"/>
</dbReference>
<feature type="region of interest" description="Disordered" evidence="17">
    <location>
        <begin position="1"/>
        <end position="25"/>
    </location>
</feature>
<comment type="caution">
    <text evidence="19">The sequence shown here is derived from an EMBL/GenBank/DDBJ whole genome shotgun (WGS) entry which is preliminary data.</text>
</comment>
<comment type="subcellular location">
    <subcellularLocation>
        <location evidence="1 16">Nucleus</location>
    </subcellularLocation>
</comment>
<evidence type="ECO:0000313" key="19">
    <source>
        <dbReference type="EMBL" id="KAF8709243.1"/>
    </source>
</evidence>
<dbReference type="GO" id="GO:0006325">
    <property type="term" value="P:chromatin organization"/>
    <property type="evidence" value="ECO:0007669"/>
    <property type="project" value="UniProtKB-KW"/>
</dbReference>
<keyword evidence="6 16" id="KW-0347">Helicase</keyword>
<evidence type="ECO:0000256" key="17">
    <source>
        <dbReference type="SAM" id="MobiDB-lite"/>
    </source>
</evidence>
<keyword evidence="7 16" id="KW-0067">ATP-binding</keyword>
<dbReference type="GO" id="GO:0016787">
    <property type="term" value="F:hydrolase activity"/>
    <property type="evidence" value="ECO:0007669"/>
    <property type="project" value="UniProtKB-KW"/>
</dbReference>
<evidence type="ECO:0000256" key="14">
    <source>
        <dbReference type="ARBA" id="ARBA00025345"/>
    </source>
</evidence>
<comment type="similarity">
    <text evidence="2 16">Belongs to the RuvB family.</text>
</comment>
<proteinExistence type="inferred from homology"/>
<name>A0A8H7HUI4_9AGAM</name>
<dbReference type="InterPro" id="IPR037151">
    <property type="entry name" value="AlkB-like_sf"/>
</dbReference>
<protein>
    <recommendedName>
        <fullName evidence="16">RuvB-like helicase</fullName>
        <ecNumber evidence="16">3.6.4.12</ecNumber>
    </recommendedName>
</protein>
<keyword evidence="10" id="KW-0010">Activator</keyword>
<dbReference type="GO" id="GO:0005524">
    <property type="term" value="F:ATP binding"/>
    <property type="evidence" value="ECO:0007669"/>
    <property type="project" value="UniProtKB-KW"/>
</dbReference>
<dbReference type="InterPro" id="IPR027450">
    <property type="entry name" value="AlkB-like"/>
</dbReference>
<dbReference type="SUPFAM" id="SSF51197">
    <property type="entry name" value="Clavaminate synthase-like"/>
    <property type="match status" value="1"/>
</dbReference>
<evidence type="ECO:0000256" key="10">
    <source>
        <dbReference type="ARBA" id="ARBA00023159"/>
    </source>
</evidence>
<evidence type="ECO:0000256" key="3">
    <source>
        <dbReference type="ARBA" id="ARBA00022741"/>
    </source>
</evidence>
<dbReference type="FunFam" id="2.40.50.360:FF:000001">
    <property type="entry name" value="RuvB-like helicase"/>
    <property type="match status" value="1"/>
</dbReference>
<gene>
    <name evidence="19" type="ORF">RHS03_03330</name>
</gene>
<keyword evidence="3 16" id="KW-0547">Nucleotide-binding</keyword>
<evidence type="ECO:0000259" key="18">
    <source>
        <dbReference type="PROSITE" id="PS51471"/>
    </source>
</evidence>
<comment type="catalytic activity">
    <reaction evidence="15 16">
        <text>ATP + H2O = ADP + phosphate + H(+)</text>
        <dbReference type="Rhea" id="RHEA:13065"/>
        <dbReference type="ChEBI" id="CHEBI:15377"/>
        <dbReference type="ChEBI" id="CHEBI:15378"/>
        <dbReference type="ChEBI" id="CHEBI:30616"/>
        <dbReference type="ChEBI" id="CHEBI:43474"/>
        <dbReference type="ChEBI" id="CHEBI:456216"/>
        <dbReference type="EC" id="3.6.4.12"/>
    </reaction>
</comment>
<keyword evidence="5 16" id="KW-0378">Hydrolase</keyword>
<organism evidence="19 20">
    <name type="scientific">Rhizoctonia solani</name>
    <dbReference type="NCBI Taxonomy" id="456999"/>
    <lineage>
        <taxon>Eukaryota</taxon>
        <taxon>Fungi</taxon>
        <taxon>Dikarya</taxon>
        <taxon>Basidiomycota</taxon>
        <taxon>Agaricomycotina</taxon>
        <taxon>Agaricomycetes</taxon>
        <taxon>Cantharellales</taxon>
        <taxon>Ceratobasidiaceae</taxon>
        <taxon>Rhizoctonia</taxon>
    </lineage>
</organism>
<keyword evidence="12 16" id="KW-0234">DNA repair</keyword>
<dbReference type="Gene3D" id="3.40.50.300">
    <property type="entry name" value="P-loop containing nucleotide triphosphate hydrolases"/>
    <property type="match status" value="1"/>
</dbReference>
<dbReference type="OrthoDB" id="10060499at2759"/>
<dbReference type="Pfam" id="PF06068">
    <property type="entry name" value="TIP49"/>
    <property type="match status" value="1"/>
</dbReference>
<dbReference type="InterPro" id="IPR010339">
    <property type="entry name" value="TIP49_P-loop"/>
</dbReference>
<dbReference type="AlphaFoldDB" id="A0A8H7HUI4"/>
<dbReference type="GO" id="GO:0003678">
    <property type="term" value="F:DNA helicase activity"/>
    <property type="evidence" value="ECO:0007669"/>
    <property type="project" value="UniProtKB-EC"/>
</dbReference>
<dbReference type="InterPro" id="IPR003593">
    <property type="entry name" value="AAA+_ATPase"/>
</dbReference>
<evidence type="ECO:0000256" key="4">
    <source>
        <dbReference type="ARBA" id="ARBA00022763"/>
    </source>
</evidence>
<keyword evidence="13 16" id="KW-0539">Nucleus</keyword>